<dbReference type="PANTHER" id="PTHR33434">
    <property type="entry name" value="DEGV DOMAIN-CONTAINING PROTEIN DR_1986-RELATED"/>
    <property type="match status" value="1"/>
</dbReference>
<dbReference type="PANTHER" id="PTHR33434:SF3">
    <property type="entry name" value="DEGV DOMAIN-CONTAINING PROTEIN YITS"/>
    <property type="match status" value="1"/>
</dbReference>
<dbReference type="AlphaFoldDB" id="A0A0R1J944"/>
<evidence type="ECO:0000313" key="4">
    <source>
        <dbReference type="Proteomes" id="UP000050929"/>
    </source>
</evidence>
<dbReference type="GO" id="GO:0008289">
    <property type="term" value="F:lipid binding"/>
    <property type="evidence" value="ECO:0007669"/>
    <property type="project" value="UniProtKB-KW"/>
</dbReference>
<dbReference type="Gene3D" id="3.40.50.10170">
    <property type="match status" value="1"/>
</dbReference>
<name>A0A0R1J944_9LACO</name>
<reference evidence="3 4" key="1">
    <citation type="journal article" date="2015" name="Genome Announc.">
        <title>Expanding the biotechnology potential of lactobacilli through comparative genomics of 213 strains and associated genera.</title>
        <authorList>
            <person name="Sun Z."/>
            <person name="Harris H.M."/>
            <person name="McCann A."/>
            <person name="Guo C."/>
            <person name="Argimon S."/>
            <person name="Zhang W."/>
            <person name="Yang X."/>
            <person name="Jeffery I.B."/>
            <person name="Cooney J.C."/>
            <person name="Kagawa T.F."/>
            <person name="Liu W."/>
            <person name="Song Y."/>
            <person name="Salvetti E."/>
            <person name="Wrobel A."/>
            <person name="Rasinkangas P."/>
            <person name="Parkhill J."/>
            <person name="Rea M.C."/>
            <person name="O'Sullivan O."/>
            <person name="Ritari J."/>
            <person name="Douillard F.P."/>
            <person name="Paul Ross R."/>
            <person name="Yang R."/>
            <person name="Briner A.E."/>
            <person name="Felis G.E."/>
            <person name="de Vos W.M."/>
            <person name="Barrangou R."/>
            <person name="Klaenhammer T.R."/>
            <person name="Caufield P.W."/>
            <person name="Cui Y."/>
            <person name="Zhang H."/>
            <person name="O'Toole P.W."/>
        </authorList>
    </citation>
    <scope>NUCLEOTIDE SEQUENCE [LARGE SCALE GENOMIC DNA]</scope>
    <source>
        <strain evidence="3 4">DSM 20183</strain>
    </source>
</reference>
<dbReference type="NCBIfam" id="TIGR00762">
    <property type="entry name" value="DegV"/>
    <property type="match status" value="1"/>
</dbReference>
<dbReference type="STRING" id="1423811.FC72_GL001949"/>
<sequence>MTEKIAVLVDSCCDIPEEYLKKDGIYEIPMQIIYKDKTYLDRVDISAVEVYDDLESEIPKTSLPSGEVIQKTLDKIYDDGYTHIISISISSGLSGTYNFLKVLLEDDGRFTYTSFDTKQVAVAAGLIAVGTKDAIDSGVVYDRVLERTKKMIDNTVVYFCIPTLEYLRAGGRIGLVTSVVGSMLKLAPIITCNSDGIYTTAAKARGMKKGQKMMLDMVSKFIGDHKDYLLAVGHGADEVAGGNMMALLDSKGINGSKEFFGQVGPALGVHTGPGLVGVGVCLVD</sequence>
<dbReference type="EMBL" id="AZDG01000008">
    <property type="protein sequence ID" value="KRK64708.1"/>
    <property type="molecule type" value="Genomic_DNA"/>
</dbReference>
<keyword evidence="4" id="KW-1185">Reference proteome</keyword>
<proteinExistence type="predicted"/>
<gene>
    <name evidence="3" type="ORF">FC72_GL001949</name>
</gene>
<protein>
    <submittedName>
        <fullName evidence="3">DegV family protein</fullName>
    </submittedName>
</protein>
<evidence type="ECO:0000256" key="1">
    <source>
        <dbReference type="ARBA" id="ARBA00003238"/>
    </source>
</evidence>
<dbReference type="PATRIC" id="fig|1423811.3.peg.1993"/>
<dbReference type="InterPro" id="IPR050270">
    <property type="entry name" value="DegV_domain_contain"/>
</dbReference>
<comment type="function">
    <text evidence="1">May bind long-chain fatty acids, such as palmitate, and may play a role in lipid transport or fatty acid metabolism.</text>
</comment>
<comment type="caution">
    <text evidence="3">The sequence shown here is derived from an EMBL/GenBank/DDBJ whole genome shotgun (WGS) entry which is preliminary data.</text>
</comment>
<keyword evidence="2" id="KW-0446">Lipid-binding</keyword>
<dbReference type="Gene3D" id="3.30.1180.10">
    <property type="match status" value="1"/>
</dbReference>
<dbReference type="InterPro" id="IPR003797">
    <property type="entry name" value="DegV"/>
</dbReference>
<dbReference type="RefSeq" id="WP_057765295.1">
    <property type="nucleotide sequence ID" value="NZ_AZDG01000008.1"/>
</dbReference>
<dbReference type="Pfam" id="PF02645">
    <property type="entry name" value="DegV"/>
    <property type="match status" value="1"/>
</dbReference>
<accession>A0A0R1J944</accession>
<evidence type="ECO:0000256" key="2">
    <source>
        <dbReference type="ARBA" id="ARBA00023121"/>
    </source>
</evidence>
<evidence type="ECO:0000313" key="3">
    <source>
        <dbReference type="EMBL" id="KRK64708.1"/>
    </source>
</evidence>
<dbReference type="OrthoDB" id="5429275at2"/>
<dbReference type="InterPro" id="IPR043168">
    <property type="entry name" value="DegV_C"/>
</dbReference>
<dbReference type="Proteomes" id="UP000050929">
    <property type="component" value="Unassembled WGS sequence"/>
</dbReference>
<organism evidence="3 4">
    <name type="scientific">Companilactobacillus tucceti DSM 20183</name>
    <dbReference type="NCBI Taxonomy" id="1423811"/>
    <lineage>
        <taxon>Bacteria</taxon>
        <taxon>Bacillati</taxon>
        <taxon>Bacillota</taxon>
        <taxon>Bacilli</taxon>
        <taxon>Lactobacillales</taxon>
        <taxon>Lactobacillaceae</taxon>
        <taxon>Companilactobacillus</taxon>
    </lineage>
</organism>
<dbReference type="SUPFAM" id="SSF82549">
    <property type="entry name" value="DAK1/DegV-like"/>
    <property type="match status" value="1"/>
</dbReference>
<dbReference type="PROSITE" id="PS51482">
    <property type="entry name" value="DEGV"/>
    <property type="match status" value="1"/>
</dbReference>